<dbReference type="InterPro" id="IPR051950">
    <property type="entry name" value="Dev_reg/Prot_inhib"/>
</dbReference>
<comment type="caution">
    <text evidence="8">The sequence shown here is derived from an EMBL/GenBank/DDBJ whole genome shotgun (WGS) entry which is preliminary data.</text>
</comment>
<feature type="disulfide bond" evidence="5">
    <location>
        <begin position="123"/>
        <end position="142"/>
    </location>
</feature>
<dbReference type="GO" id="GO:0007160">
    <property type="term" value="P:cell-matrix adhesion"/>
    <property type="evidence" value="ECO:0007669"/>
    <property type="project" value="TreeGrafter"/>
</dbReference>
<name>A0A8S1BKR4_ARCPL</name>
<dbReference type="PROSITE" id="PS51162">
    <property type="entry name" value="THYROGLOBULIN_1_2"/>
    <property type="match status" value="2"/>
</dbReference>
<evidence type="ECO:0000256" key="4">
    <source>
        <dbReference type="ARBA" id="ARBA00023157"/>
    </source>
</evidence>
<feature type="domain" description="Thyroglobulin type-1" evidence="7">
    <location>
        <begin position="68"/>
        <end position="121"/>
    </location>
</feature>
<keyword evidence="2" id="KW-0964">Secreted</keyword>
<evidence type="ECO:0000256" key="1">
    <source>
        <dbReference type="ARBA" id="ARBA00004613"/>
    </source>
</evidence>
<dbReference type="InterPro" id="IPR036857">
    <property type="entry name" value="Thyroglobulin_1_sf"/>
</dbReference>
<comment type="subcellular location">
    <subcellularLocation>
        <location evidence="1">Secreted</location>
    </subcellularLocation>
</comment>
<comment type="caution">
    <text evidence="5">Lacks conserved residue(s) required for the propagation of feature annotation.</text>
</comment>
<feature type="signal peptide" evidence="6">
    <location>
        <begin position="1"/>
        <end position="21"/>
    </location>
</feature>
<keyword evidence="4 5" id="KW-1015">Disulfide bond</keyword>
<feature type="chain" id="PRO_5035875686" description="Thyroglobulin type-1 domain-containing protein" evidence="6">
    <location>
        <begin position="22"/>
        <end position="330"/>
    </location>
</feature>
<accession>A0A8S1BKR4</accession>
<dbReference type="AlphaFoldDB" id="A0A8S1BKR4"/>
<organism evidence="8 9">
    <name type="scientific">Arctia plantaginis</name>
    <name type="common">Wood tiger moth</name>
    <name type="synonym">Phalaena plantaginis</name>
    <dbReference type="NCBI Taxonomy" id="874455"/>
    <lineage>
        <taxon>Eukaryota</taxon>
        <taxon>Metazoa</taxon>
        <taxon>Ecdysozoa</taxon>
        <taxon>Arthropoda</taxon>
        <taxon>Hexapoda</taxon>
        <taxon>Insecta</taxon>
        <taxon>Pterygota</taxon>
        <taxon>Neoptera</taxon>
        <taxon>Endopterygota</taxon>
        <taxon>Lepidoptera</taxon>
        <taxon>Glossata</taxon>
        <taxon>Ditrysia</taxon>
        <taxon>Noctuoidea</taxon>
        <taxon>Erebidae</taxon>
        <taxon>Arctiinae</taxon>
        <taxon>Arctia</taxon>
    </lineage>
</organism>
<reference evidence="8 9" key="1">
    <citation type="submission" date="2020-04" db="EMBL/GenBank/DDBJ databases">
        <authorList>
            <person name="Wallbank WR R."/>
            <person name="Pardo Diaz C."/>
            <person name="Kozak K."/>
            <person name="Martin S."/>
            <person name="Jiggins C."/>
            <person name="Moest M."/>
            <person name="Warren A I."/>
            <person name="Byers J.R.P. K."/>
            <person name="Montejo-Kovacevich G."/>
            <person name="Yen C E."/>
        </authorList>
    </citation>
    <scope>NUCLEOTIDE SEQUENCE [LARGE SCALE GENOMIC DNA]</scope>
</reference>
<dbReference type="InterPro" id="IPR000716">
    <property type="entry name" value="Thyroglobulin_1"/>
</dbReference>
<dbReference type="Proteomes" id="UP000494256">
    <property type="component" value="Unassembled WGS sequence"/>
</dbReference>
<dbReference type="PANTHER" id="PTHR12352">
    <property type="entry name" value="SECRETED MODULAR CALCIUM-BINDING PROTEIN"/>
    <property type="match status" value="1"/>
</dbReference>
<dbReference type="GO" id="GO:0005615">
    <property type="term" value="C:extracellular space"/>
    <property type="evidence" value="ECO:0007669"/>
    <property type="project" value="TreeGrafter"/>
</dbReference>
<dbReference type="SUPFAM" id="SSF57610">
    <property type="entry name" value="Thyroglobulin type-1 domain"/>
    <property type="match status" value="4"/>
</dbReference>
<proteinExistence type="predicted"/>
<dbReference type="PANTHER" id="PTHR12352:SF3">
    <property type="entry name" value="NIDOGEN-2"/>
    <property type="match status" value="1"/>
</dbReference>
<evidence type="ECO:0000256" key="3">
    <source>
        <dbReference type="ARBA" id="ARBA00022737"/>
    </source>
</evidence>
<feature type="domain" description="Thyroglobulin type-1" evidence="7">
    <location>
        <begin position="123"/>
        <end position="183"/>
    </location>
</feature>
<dbReference type="EMBL" id="CADEBD010000745">
    <property type="protein sequence ID" value="CAB3259713.1"/>
    <property type="molecule type" value="Genomic_DNA"/>
</dbReference>
<keyword evidence="3" id="KW-0677">Repeat</keyword>
<keyword evidence="6" id="KW-0732">Signal</keyword>
<evidence type="ECO:0000259" key="7">
    <source>
        <dbReference type="PROSITE" id="PS51162"/>
    </source>
</evidence>
<evidence type="ECO:0000313" key="9">
    <source>
        <dbReference type="Proteomes" id="UP000494256"/>
    </source>
</evidence>
<dbReference type="Gene3D" id="4.10.800.10">
    <property type="entry name" value="Thyroglobulin type-1"/>
    <property type="match status" value="2"/>
</dbReference>
<evidence type="ECO:0000256" key="2">
    <source>
        <dbReference type="ARBA" id="ARBA00022525"/>
    </source>
</evidence>
<evidence type="ECO:0000256" key="6">
    <source>
        <dbReference type="SAM" id="SignalP"/>
    </source>
</evidence>
<dbReference type="OrthoDB" id="1684102at2759"/>
<gene>
    <name evidence="8" type="ORF">APLA_LOCUS16688</name>
</gene>
<dbReference type="GO" id="GO:0005604">
    <property type="term" value="C:basement membrane"/>
    <property type="evidence" value="ECO:0007669"/>
    <property type="project" value="TreeGrafter"/>
</dbReference>
<sequence length="330" mass="36396">MDKRFNIMIIIFCYVIKTAYLQCPIAQVCVHDQVCWGSSVLLPGLHIFGCCSGCGDPSDAPNDPDTGTTGCRPPATCLPDGTFAPVQCRGDQFTGRCFCTNEDGTTIFGQMWRNEAEGMTCACSRRRAELEAKENRTVTLHCTTSGDYEPLQCDDGLCWCAEPRTGQPTVIPVPEEDMRRLPCYSTSEIGMQYLRQCESLAIASTRITQEQSRHGTNFFGNPIPSCDYDGTYGPVQIRNDNAYCKGPDGASLGNWHVAVSDMAGMTCNCARDFFIHFPARGMTMTQTCLANGNYRPEQNIGDVFFCVDSNGYPVTDFLDAWPEEGCKSFT</sequence>
<dbReference type="SMART" id="SM00211">
    <property type="entry name" value="TY"/>
    <property type="match status" value="2"/>
</dbReference>
<protein>
    <recommendedName>
        <fullName evidence="7">Thyroglobulin type-1 domain-containing protein</fullName>
    </recommendedName>
</protein>
<evidence type="ECO:0000313" key="8">
    <source>
        <dbReference type="EMBL" id="CAB3259713.1"/>
    </source>
</evidence>
<evidence type="ECO:0000256" key="5">
    <source>
        <dbReference type="PROSITE-ProRule" id="PRU00500"/>
    </source>
</evidence>
<dbReference type="Pfam" id="PF00086">
    <property type="entry name" value="Thyroglobulin_1"/>
    <property type="match status" value="2"/>
</dbReference>